<comment type="caution">
    <text evidence="3">The sequence shown here is derived from an EMBL/GenBank/DDBJ whole genome shotgun (WGS) entry which is preliminary data.</text>
</comment>
<evidence type="ECO:0000313" key="3">
    <source>
        <dbReference type="EMBL" id="MBB5637098.1"/>
    </source>
</evidence>
<organism evidence="3 4">
    <name type="scientific">Pedobacter cryoconitis</name>
    <dbReference type="NCBI Taxonomy" id="188932"/>
    <lineage>
        <taxon>Bacteria</taxon>
        <taxon>Pseudomonadati</taxon>
        <taxon>Bacteroidota</taxon>
        <taxon>Sphingobacteriia</taxon>
        <taxon>Sphingobacteriales</taxon>
        <taxon>Sphingobacteriaceae</taxon>
        <taxon>Pedobacter</taxon>
    </lineage>
</organism>
<dbReference type="Proteomes" id="UP000537204">
    <property type="component" value="Unassembled WGS sequence"/>
</dbReference>
<dbReference type="PROSITE" id="PS51257">
    <property type="entry name" value="PROKAR_LIPOPROTEIN"/>
    <property type="match status" value="1"/>
</dbReference>
<dbReference type="InterPro" id="IPR020864">
    <property type="entry name" value="MACPF"/>
</dbReference>
<dbReference type="Pfam" id="PF01823">
    <property type="entry name" value="MACPF"/>
    <property type="match status" value="1"/>
</dbReference>
<dbReference type="RefSeq" id="WP_183882985.1">
    <property type="nucleotide sequence ID" value="NZ_JACHCE010000004.1"/>
</dbReference>
<evidence type="ECO:0000313" key="4">
    <source>
        <dbReference type="Proteomes" id="UP000537204"/>
    </source>
</evidence>
<name>A0A7W8ZN62_9SPHI</name>
<accession>A0A7W8ZN62</accession>
<keyword evidence="1" id="KW-0732">Signal</keyword>
<feature type="chain" id="PRO_5030921474" description="MACPF domain-containing protein" evidence="1">
    <location>
        <begin position="23"/>
        <end position="551"/>
    </location>
</feature>
<dbReference type="AlphaFoldDB" id="A0A7W8ZN62"/>
<evidence type="ECO:0000259" key="2">
    <source>
        <dbReference type="PROSITE" id="PS51412"/>
    </source>
</evidence>
<proteinExistence type="predicted"/>
<protein>
    <recommendedName>
        <fullName evidence="2">MACPF domain-containing protein</fullName>
    </recommendedName>
</protein>
<dbReference type="EMBL" id="JACHCE010000004">
    <property type="protein sequence ID" value="MBB5637098.1"/>
    <property type="molecule type" value="Genomic_DNA"/>
</dbReference>
<evidence type="ECO:0000256" key="1">
    <source>
        <dbReference type="SAM" id="SignalP"/>
    </source>
</evidence>
<feature type="domain" description="MACPF" evidence="2">
    <location>
        <begin position="40"/>
        <end position="398"/>
    </location>
</feature>
<dbReference type="Gene3D" id="3.30.160.840">
    <property type="match status" value="1"/>
</dbReference>
<dbReference type="PROSITE" id="PS51412">
    <property type="entry name" value="MACPF_2"/>
    <property type="match status" value="1"/>
</dbReference>
<gene>
    <name evidence="3" type="ORF">HDE68_003011</name>
</gene>
<dbReference type="Pfam" id="PF20785">
    <property type="entry name" value="MACPF_D3"/>
    <property type="match status" value="1"/>
</dbReference>
<dbReference type="InterPro" id="IPR048467">
    <property type="entry name" value="MACPF_D3"/>
</dbReference>
<feature type="signal peptide" evidence="1">
    <location>
        <begin position="1"/>
        <end position="22"/>
    </location>
</feature>
<reference evidence="3 4" key="1">
    <citation type="submission" date="2020-08" db="EMBL/GenBank/DDBJ databases">
        <title>Genomic Encyclopedia of Type Strains, Phase IV (KMG-V): Genome sequencing to study the core and pangenomes of soil and plant-associated prokaryotes.</title>
        <authorList>
            <person name="Whitman W."/>
        </authorList>
    </citation>
    <scope>NUCLEOTIDE SEQUENCE [LARGE SCALE GENOMIC DNA]</scope>
    <source>
        <strain evidence="3 4">S3M1</strain>
    </source>
</reference>
<sequence>MKISTKSLIIALFALSSCHKDALNPGTNSNSEPELFKDVQVISERSGTGKIILSSKELNPGKSALTIPLALPEPLQPEYYLGRSYRGDGSIIVTPENVSFKVIDIERLLQEHPDYYTPLNVDIVTATSSSFASFDRYEQKNNSNKTISGGFSVNLGLFSFGAKNKWTTIFSSSVVNESNKVFGELNVEVKGSSYSLLSSENVRRNILENYLSPTFFSEVNNSSRGEFLRNYGAFVLARYYTGGKATAMYIGTDNRTTTSESKEKAMDGSINASFGFKIKKDGDGKIGGDFGFANGSGESSAEAHNITQLNLSIQTIGGNKGLGAFTVPKKIEDININLGEWVSSLNDRSKYNLIGINEGGLNPISDFVLEENFKKSIQQYLKNPETILSRKELVKPVIWIRPTYPPGDRGGVNTVFSMFLFTRFGEFINITPTDMLQPRKDFPAELHKAYVARKKPFFDVTYLAGGDYFVPETSSVPVVSLAGIDENTMRKFYHDKTKTTYLLYSGGGKKYALSIHDDYVLDTYGMRNWVNSMPATSISFAELLNYTIVGL</sequence>